<proteinExistence type="inferred from homology"/>
<dbReference type="AlphaFoldDB" id="A0AA96GET0"/>
<feature type="transmembrane region" description="Helical" evidence="7">
    <location>
        <begin position="609"/>
        <end position="630"/>
    </location>
</feature>
<evidence type="ECO:0000256" key="1">
    <source>
        <dbReference type="ARBA" id="ARBA00004141"/>
    </source>
</evidence>
<comment type="similarity">
    <text evidence="2 6">Belongs to the sodium:solute symporter (SSF) (TC 2.A.21) family.</text>
</comment>
<dbReference type="InterPro" id="IPR038377">
    <property type="entry name" value="Na/Glc_symporter_sf"/>
</dbReference>
<keyword evidence="4 7" id="KW-1133">Transmembrane helix</keyword>
<evidence type="ECO:0000256" key="6">
    <source>
        <dbReference type="RuleBase" id="RU362091"/>
    </source>
</evidence>
<evidence type="ECO:0000256" key="3">
    <source>
        <dbReference type="ARBA" id="ARBA00022692"/>
    </source>
</evidence>
<dbReference type="PANTHER" id="PTHR11819">
    <property type="entry name" value="SOLUTE CARRIER FAMILY 5"/>
    <property type="match status" value="1"/>
</dbReference>
<gene>
    <name evidence="8" type="ORF">PP769_10565</name>
</gene>
<evidence type="ECO:0000313" key="9">
    <source>
        <dbReference type="Proteomes" id="UP001302719"/>
    </source>
</evidence>
<dbReference type="Pfam" id="PF00474">
    <property type="entry name" value="SSF"/>
    <property type="match status" value="2"/>
</dbReference>
<evidence type="ECO:0000313" key="8">
    <source>
        <dbReference type="EMBL" id="WNM56426.1"/>
    </source>
</evidence>
<dbReference type="PANTHER" id="PTHR11819:SF77">
    <property type="entry name" value="SODIUM_GLUCOSE COTRANSPORT PROTEIN"/>
    <property type="match status" value="1"/>
</dbReference>
<keyword evidence="3 7" id="KW-0812">Transmembrane</keyword>
<comment type="subcellular location">
    <subcellularLocation>
        <location evidence="1">Membrane</location>
        <topology evidence="1">Multi-pass membrane protein</topology>
    </subcellularLocation>
</comment>
<keyword evidence="5 7" id="KW-0472">Membrane</keyword>
<feature type="transmembrane region" description="Helical" evidence="7">
    <location>
        <begin position="320"/>
        <end position="348"/>
    </location>
</feature>
<keyword evidence="9" id="KW-1185">Reference proteome</keyword>
<feature type="transmembrane region" description="Helical" evidence="7">
    <location>
        <begin position="157"/>
        <end position="179"/>
    </location>
</feature>
<dbReference type="InterPro" id="IPR001734">
    <property type="entry name" value="Na/solute_symporter"/>
</dbReference>
<name>A0AA96GET0_9BACT</name>
<feature type="transmembrane region" description="Helical" evidence="7">
    <location>
        <begin position="74"/>
        <end position="93"/>
    </location>
</feature>
<dbReference type="Gene3D" id="1.20.1730.10">
    <property type="entry name" value="Sodium/glucose cotransporter"/>
    <property type="match status" value="1"/>
</dbReference>
<dbReference type="KEGG" id="nall:PP769_10565"/>
<evidence type="ECO:0000256" key="7">
    <source>
        <dbReference type="SAM" id="Phobius"/>
    </source>
</evidence>
<organism evidence="8 9">
    <name type="scientific">Candidatus Nitrospira allomarina</name>
    <dbReference type="NCBI Taxonomy" id="3020900"/>
    <lineage>
        <taxon>Bacteria</taxon>
        <taxon>Pseudomonadati</taxon>
        <taxon>Nitrospirota</taxon>
        <taxon>Nitrospiria</taxon>
        <taxon>Nitrospirales</taxon>
        <taxon>Nitrospiraceae</taxon>
        <taxon>Nitrospira</taxon>
    </lineage>
</organism>
<dbReference type="RefSeq" id="WP_312640016.1">
    <property type="nucleotide sequence ID" value="NZ_CP116967.1"/>
</dbReference>
<dbReference type="PROSITE" id="PS50283">
    <property type="entry name" value="NA_SOLUT_SYMP_3"/>
    <property type="match status" value="1"/>
</dbReference>
<protein>
    <submittedName>
        <fullName evidence="8">Na+:solute symporter</fullName>
    </submittedName>
</protein>
<reference evidence="8 9" key="1">
    <citation type="submission" date="2023-01" db="EMBL/GenBank/DDBJ databases">
        <title>Cultivation and genomic characterization of new, ubiquitous marine nitrite-oxidizing bacteria from the Nitrospirales.</title>
        <authorList>
            <person name="Mueller A.J."/>
            <person name="Daebeler A."/>
            <person name="Herbold C.W."/>
            <person name="Kirkegaard R.H."/>
            <person name="Daims H."/>
        </authorList>
    </citation>
    <scope>NUCLEOTIDE SEQUENCE [LARGE SCALE GENOMIC DNA]</scope>
    <source>
        <strain evidence="8 9">VA</strain>
    </source>
</reference>
<feature type="transmembrane region" description="Helical" evidence="7">
    <location>
        <begin position="484"/>
        <end position="505"/>
    </location>
</feature>
<dbReference type="GO" id="GO:0005886">
    <property type="term" value="C:plasma membrane"/>
    <property type="evidence" value="ECO:0007669"/>
    <property type="project" value="TreeGrafter"/>
</dbReference>
<evidence type="ECO:0000256" key="2">
    <source>
        <dbReference type="ARBA" id="ARBA00006434"/>
    </source>
</evidence>
<accession>A0AA96GET0</accession>
<feature type="transmembrane region" description="Helical" evidence="7">
    <location>
        <begin position="457"/>
        <end position="477"/>
    </location>
</feature>
<dbReference type="CDD" id="cd11477">
    <property type="entry name" value="SLC5sbd_u1"/>
    <property type="match status" value="1"/>
</dbReference>
<feature type="transmembrane region" description="Helical" evidence="7">
    <location>
        <begin position="222"/>
        <end position="240"/>
    </location>
</feature>
<feature type="transmembrane region" description="Helical" evidence="7">
    <location>
        <begin position="573"/>
        <end position="597"/>
    </location>
</feature>
<evidence type="ECO:0000256" key="5">
    <source>
        <dbReference type="ARBA" id="ARBA00023136"/>
    </source>
</evidence>
<feature type="transmembrane region" description="Helical" evidence="7">
    <location>
        <begin position="511"/>
        <end position="530"/>
    </location>
</feature>
<feature type="transmembrane region" description="Helical" evidence="7">
    <location>
        <begin position="125"/>
        <end position="145"/>
    </location>
</feature>
<feature type="transmembrane region" description="Helical" evidence="7">
    <location>
        <begin position="428"/>
        <end position="451"/>
    </location>
</feature>
<evidence type="ECO:0000256" key="4">
    <source>
        <dbReference type="ARBA" id="ARBA00022989"/>
    </source>
</evidence>
<dbReference type="Proteomes" id="UP001302719">
    <property type="component" value="Chromosome"/>
</dbReference>
<feature type="transmembrane region" description="Helical" evidence="7">
    <location>
        <begin position="382"/>
        <end position="407"/>
    </location>
</feature>
<dbReference type="EMBL" id="CP116967">
    <property type="protein sequence ID" value="WNM56426.1"/>
    <property type="molecule type" value="Genomic_DNA"/>
</dbReference>
<feature type="transmembrane region" description="Helical" evidence="7">
    <location>
        <begin position="191"/>
        <end position="210"/>
    </location>
</feature>
<dbReference type="GO" id="GO:0005412">
    <property type="term" value="F:D-glucose:sodium symporter activity"/>
    <property type="evidence" value="ECO:0007669"/>
    <property type="project" value="TreeGrafter"/>
</dbReference>
<sequence>MTGWDWAILAVFILYALQAGFRERAVASQNLEEYFLAGRSLSGWKAGLSMAATQFAADTPLLVTGLVATAGIFALWRLWIFALAFLLMGFLLAPSWRRVGVLTDAELTEVRYGHGAASALRGIKAIYFGTIVNCTVLAMVLLAATRLAEPFLLWDQWLPAGFFDVFVHMVKWGGVPFTVGGLEADNVWVRSANNLLSIGAIVSVTVLYSTTGGLRSVVATDLVQFGIGIVASGAFAWVVVDQVGGLASLTQHIQKQFSVADGYPLTGNEILAFTPFGARDATMMVLLVYGFQWLLQMNSDGTGYLAQRSMACRSDHDARVAAVVFTVAQIVLRSLIWLPLALGLLVIFPPPPEMMGPQFIADREFTFVQGIHELLPPGIKGLMVVGMLAALASTVDTHLNWGASYWTNDIYRRFICEGWLKREPSQRALVWVARASNLLILLIALCILPWLSSIQTAWQISLLLGAGMGVVLVLRWIWWRITAWGELACIAASVLMAPLLLWALPGQQEEMRLLIMGLGAGAIGVAVSWFTGPEDLNRLETFYRRARPPGFWGPIELRVQSEQRNGVRRFWRAIMAMGLTALSIFCLLTGIGTWLVGSPAPGWMPWREAWIAGLLLVGILLIPIWITVGFRQSDSVRQPQ</sequence>